<dbReference type="PANTHER" id="PTHR40076:SF1">
    <property type="entry name" value="MEMBRANE PROTEIN"/>
    <property type="match status" value="1"/>
</dbReference>
<feature type="transmembrane region" description="Helical" evidence="2">
    <location>
        <begin position="244"/>
        <end position="262"/>
    </location>
</feature>
<proteinExistence type="predicted"/>
<evidence type="ECO:0008006" key="5">
    <source>
        <dbReference type="Google" id="ProtNLM"/>
    </source>
</evidence>
<feature type="region of interest" description="Disordered" evidence="1">
    <location>
        <begin position="1"/>
        <end position="39"/>
    </location>
</feature>
<feature type="transmembrane region" description="Helical" evidence="2">
    <location>
        <begin position="75"/>
        <end position="99"/>
    </location>
</feature>
<dbReference type="GeneID" id="90610761"/>
<dbReference type="PANTHER" id="PTHR40076">
    <property type="entry name" value="MEMBRANE PROTEIN-RELATED"/>
    <property type="match status" value="1"/>
</dbReference>
<keyword evidence="4" id="KW-1185">Reference proteome</keyword>
<dbReference type="InterPro" id="IPR010380">
    <property type="entry name" value="DUF975"/>
</dbReference>
<dbReference type="AlphaFoldDB" id="A0A2G1W210"/>
<comment type="caution">
    <text evidence="3">The sequence shown here is derived from an EMBL/GenBank/DDBJ whole genome shotgun (WGS) entry which is preliminary data.</text>
</comment>
<evidence type="ECO:0000313" key="4">
    <source>
        <dbReference type="Proteomes" id="UP000225740"/>
    </source>
</evidence>
<evidence type="ECO:0000313" key="3">
    <source>
        <dbReference type="EMBL" id="PHQ33077.1"/>
    </source>
</evidence>
<feature type="transmembrane region" description="Helical" evidence="2">
    <location>
        <begin position="176"/>
        <end position="196"/>
    </location>
</feature>
<name>A0A2G1W210_9BACT</name>
<evidence type="ECO:0000256" key="1">
    <source>
        <dbReference type="SAM" id="MobiDB-lite"/>
    </source>
</evidence>
<protein>
    <recommendedName>
        <fullName evidence="5">Proline and glycine rich transmembrane protein</fullName>
    </recommendedName>
</protein>
<feature type="transmembrane region" description="Helical" evidence="2">
    <location>
        <begin position="111"/>
        <end position="134"/>
    </location>
</feature>
<sequence>MQPIPGPSAPAAAEDPFGAFKSEFNEPPQAPSANPYAAPVTSHSHASVSAGGYQPTAADFGEAFSHAWQAFKPNIGVLVGATVILFGVSFLINVITSVFNAMGQQNDQMGLLLLGTLVSLFGSFLNMFLGIGMARICLGAARFQPVNVGMLFSGMDVILPVFGASILFAMGMFAGLLLLIIPGLIFMLLLWPHYYFIVDRQCGVMESFSRAFAVGKLNWLTSIVLAIAAMAIFVAGLLALGVGLLFAAPFVGVMVATTYLMMKGERPGQPGMPQSAF</sequence>
<dbReference type="EMBL" id="NIZW01000020">
    <property type="protein sequence ID" value="PHQ33077.1"/>
    <property type="molecule type" value="Genomic_DNA"/>
</dbReference>
<organism evidence="3 4">
    <name type="scientific">Rhodopirellula bahusiensis</name>
    <dbReference type="NCBI Taxonomy" id="2014065"/>
    <lineage>
        <taxon>Bacteria</taxon>
        <taxon>Pseudomonadati</taxon>
        <taxon>Planctomycetota</taxon>
        <taxon>Planctomycetia</taxon>
        <taxon>Pirellulales</taxon>
        <taxon>Pirellulaceae</taxon>
        <taxon>Rhodopirellula</taxon>
    </lineage>
</organism>
<keyword evidence="2" id="KW-0812">Transmembrane</keyword>
<keyword evidence="2" id="KW-1133">Transmembrane helix</keyword>
<gene>
    <name evidence="3" type="ORF">CEE69_22615</name>
</gene>
<feature type="transmembrane region" description="Helical" evidence="2">
    <location>
        <begin position="217"/>
        <end position="238"/>
    </location>
</feature>
<dbReference type="Proteomes" id="UP000225740">
    <property type="component" value="Unassembled WGS sequence"/>
</dbReference>
<feature type="transmembrane region" description="Helical" evidence="2">
    <location>
        <begin position="146"/>
        <end position="170"/>
    </location>
</feature>
<accession>A0A2G1W210</accession>
<reference evidence="3 4" key="1">
    <citation type="submission" date="2017-06" db="EMBL/GenBank/DDBJ databases">
        <title>Description of Rhodopirellula bahusiensis sp. nov.</title>
        <authorList>
            <person name="Kizina J."/>
            <person name="Harder J."/>
        </authorList>
    </citation>
    <scope>NUCLEOTIDE SEQUENCE [LARGE SCALE GENOMIC DNA]</scope>
    <source>
        <strain evidence="3 4">SWK21</strain>
    </source>
</reference>
<evidence type="ECO:0000256" key="2">
    <source>
        <dbReference type="SAM" id="Phobius"/>
    </source>
</evidence>
<dbReference type="RefSeq" id="WP_099262974.1">
    <property type="nucleotide sequence ID" value="NZ_NIZW01000020.1"/>
</dbReference>
<dbReference type="OrthoDB" id="278173at2"/>
<keyword evidence="2" id="KW-0472">Membrane</keyword>